<evidence type="ECO:0000313" key="2">
    <source>
        <dbReference type="Proteomes" id="UP000185728"/>
    </source>
</evidence>
<organism evidence="1 2">
    <name type="scientific">Zobellia uliginosa</name>
    <dbReference type="NCBI Taxonomy" id="143224"/>
    <lineage>
        <taxon>Bacteria</taxon>
        <taxon>Pseudomonadati</taxon>
        <taxon>Bacteroidota</taxon>
        <taxon>Flavobacteriia</taxon>
        <taxon>Flavobacteriales</taxon>
        <taxon>Flavobacteriaceae</taxon>
        <taxon>Zobellia</taxon>
    </lineage>
</organism>
<dbReference type="EMBL" id="FTOB01000003">
    <property type="protein sequence ID" value="SIS75003.1"/>
    <property type="molecule type" value="Genomic_DNA"/>
</dbReference>
<protein>
    <submittedName>
        <fullName evidence="1">Uncharacterized protein</fullName>
    </submittedName>
</protein>
<name>A0ABY1KTF3_9FLAO</name>
<evidence type="ECO:0000313" key="1">
    <source>
        <dbReference type="EMBL" id="SIS75003.1"/>
    </source>
</evidence>
<accession>A0ABY1KTF3</accession>
<gene>
    <name evidence="1" type="ORF">SAMN05421766_103810</name>
</gene>
<keyword evidence="2" id="KW-1185">Reference proteome</keyword>
<reference evidence="1 2" key="1">
    <citation type="submission" date="2017-01" db="EMBL/GenBank/DDBJ databases">
        <authorList>
            <person name="Varghese N."/>
            <person name="Submissions S."/>
        </authorList>
    </citation>
    <scope>NUCLEOTIDE SEQUENCE [LARGE SCALE GENOMIC DNA]</scope>
    <source>
        <strain evidence="1 2">DSM 2061</strain>
    </source>
</reference>
<comment type="caution">
    <text evidence="1">The sequence shown here is derived from an EMBL/GenBank/DDBJ whole genome shotgun (WGS) entry which is preliminary data.</text>
</comment>
<proteinExistence type="predicted"/>
<dbReference type="Proteomes" id="UP000185728">
    <property type="component" value="Unassembled WGS sequence"/>
</dbReference>
<sequence>MKFIKKRVLNFNTRVKVVKIAVCDGFTLPPVYVPKRINWGIGAENCTFVDCLYPYGNEIKELYGTL</sequence>